<dbReference type="EMBL" id="ADZX01000351">
    <property type="protein sequence ID" value="EFK97135.1"/>
    <property type="molecule type" value="Genomic_DNA"/>
</dbReference>
<gene>
    <name evidence="2" type="primary">ptsI</name>
    <name evidence="2" type="ORF">LDC_0832</name>
</gene>
<reference evidence="2" key="2">
    <citation type="journal article" date="2011" name="Microb. Ecol.">
        <title>Taxonomic and Functional Metagenomic Profiling of the Microbial Community in the Anoxic Sediment of a Sub-saline Shallow Lake (Laguna de Carrizo, Central Spain).</title>
        <authorList>
            <person name="Ferrer M."/>
            <person name="Guazzaroni M.E."/>
            <person name="Richter M."/>
            <person name="Garcia-Salamanca A."/>
            <person name="Yarza P."/>
            <person name="Suarez-Suarez A."/>
            <person name="Solano J."/>
            <person name="Alcaide M."/>
            <person name="van Dillewijn P."/>
            <person name="Molina-Henares M.A."/>
            <person name="Lopez-Cortes N."/>
            <person name="Al-Ramahi Y."/>
            <person name="Guerrero C."/>
            <person name="Acosta A."/>
            <person name="de Eugenio L.I."/>
            <person name="Martinez V."/>
            <person name="Marques S."/>
            <person name="Rojo F."/>
            <person name="Santero E."/>
            <person name="Genilloud O."/>
            <person name="Perez-Perez J."/>
            <person name="Rossello-Mora R."/>
            <person name="Ramos J.L."/>
        </authorList>
    </citation>
    <scope>NUCLEOTIDE SEQUENCE</scope>
</reference>
<organism evidence="2">
    <name type="scientific">sediment metagenome</name>
    <dbReference type="NCBI Taxonomy" id="749907"/>
    <lineage>
        <taxon>unclassified sequences</taxon>
        <taxon>metagenomes</taxon>
        <taxon>ecological metagenomes</taxon>
    </lineage>
</organism>
<dbReference type="GO" id="GO:0008965">
    <property type="term" value="F:phosphoenolpyruvate-protein phosphotransferase activity"/>
    <property type="evidence" value="ECO:0007669"/>
    <property type="project" value="UniProtKB-EC"/>
</dbReference>
<comment type="caution">
    <text evidence="2">The sequence shown here is derived from an EMBL/GenBank/DDBJ whole genome shotgun (WGS) entry which is preliminary data.</text>
</comment>
<evidence type="ECO:0000313" key="2">
    <source>
        <dbReference type="EMBL" id="EFK97135.1"/>
    </source>
</evidence>
<dbReference type="PANTHER" id="PTHR46244:SF6">
    <property type="entry name" value="PHOSPHOENOLPYRUVATE-PROTEIN PHOSPHOTRANSFERASE"/>
    <property type="match status" value="1"/>
</dbReference>
<dbReference type="EC" id="2.7.3.9" evidence="2"/>
<keyword evidence="2" id="KW-0670">Pyruvate</keyword>
<dbReference type="AlphaFoldDB" id="D9PH33"/>
<name>D9PH33_9ZZZZ</name>
<dbReference type="InterPro" id="IPR023151">
    <property type="entry name" value="PEP_util_CS"/>
</dbReference>
<keyword evidence="2" id="KW-0808">Transferase</keyword>
<evidence type="ECO:0000259" key="1">
    <source>
        <dbReference type="Pfam" id="PF02896"/>
    </source>
</evidence>
<dbReference type="PRINTS" id="PR01736">
    <property type="entry name" value="PHPHTRNFRASE"/>
</dbReference>
<sequence length="255" mass="28472">MAREFAPHPVVIRTLDLGGDKFASQFNLPREMNPFMGWRAIRFCLERLDIFKVQLRAILRAGESGNIKMMFPMISEVSELRKAKEIVSEVKDELRREGKPFDERMPVGVMIETPSAAITALDLAEEADFFSIGTNDLIQYALAVDRVNEKIAYLYNPGHPAILRLIKQTVEAGHRRDIKVAMCGEMAGDPCFAAVLLALGLDELSMSPVSIPLMKKAIRSFTLKEARGILDKALTLKTGQEVYSFLEKSLPSLEG</sequence>
<dbReference type="InterPro" id="IPR000121">
    <property type="entry name" value="PEP_util_C"/>
</dbReference>
<dbReference type="SUPFAM" id="SSF51621">
    <property type="entry name" value="Phosphoenolpyruvate/pyruvate domain"/>
    <property type="match status" value="1"/>
</dbReference>
<reference evidence="2" key="1">
    <citation type="submission" date="2010-07" db="EMBL/GenBank/DDBJ databases">
        <authorList>
            <consortium name="CONSOLIDER consortium CSD2007-00005"/>
            <person name="Guazzaroni M.-E."/>
            <person name="Richter M."/>
            <person name="Garcia-Salamanca A."/>
            <person name="Yarza P."/>
            <person name="Ferrer M."/>
        </authorList>
    </citation>
    <scope>NUCLEOTIDE SEQUENCE</scope>
</reference>
<dbReference type="PANTHER" id="PTHR46244">
    <property type="entry name" value="PHOSPHOENOLPYRUVATE-PROTEIN PHOSPHOTRANSFERASE"/>
    <property type="match status" value="1"/>
</dbReference>
<dbReference type="InterPro" id="IPR015813">
    <property type="entry name" value="Pyrv/PenolPyrv_kinase-like_dom"/>
</dbReference>
<dbReference type="Pfam" id="PF02896">
    <property type="entry name" value="PEP-utilizers_C"/>
    <property type="match status" value="1"/>
</dbReference>
<dbReference type="Gene3D" id="3.20.20.60">
    <property type="entry name" value="Phosphoenolpyruvate-binding domains"/>
    <property type="match status" value="1"/>
</dbReference>
<dbReference type="PROSITE" id="PS00742">
    <property type="entry name" value="PEP_ENZYMES_2"/>
    <property type="match status" value="1"/>
</dbReference>
<feature type="domain" description="PEP-utilising enzyme C-terminal" evidence="1">
    <location>
        <begin position="1"/>
        <end position="220"/>
    </location>
</feature>
<protein>
    <submittedName>
        <fullName evidence="2">Phosphoenolpyruvate-protein phosphotransferase</fullName>
        <ecNumber evidence="2">2.7.3.9</ecNumber>
    </submittedName>
</protein>
<proteinExistence type="predicted"/>
<dbReference type="InterPro" id="IPR050499">
    <property type="entry name" value="PEP-utilizing_PTS_enzyme"/>
</dbReference>
<accession>D9PH33</accession>
<dbReference type="InterPro" id="IPR040442">
    <property type="entry name" value="Pyrv_kinase-like_dom_sf"/>
</dbReference>